<accession>F2LT50</accession>
<proteinExistence type="predicted"/>
<sequence length="91" mass="10263">MMQTTLAAVQPDTEKALEIQNWMIAYLVKQSGIDYAEINLDKEFIDYGFDSAAALRMVGDLEDYLERKLSPSLPYEYPTVAQLSRALAVGR</sequence>
<keyword evidence="5" id="KW-1185">Reference proteome</keyword>
<evidence type="ECO:0000259" key="3">
    <source>
        <dbReference type="PROSITE" id="PS50075"/>
    </source>
</evidence>
<evidence type="ECO:0000313" key="5">
    <source>
        <dbReference type="Proteomes" id="UP000008316"/>
    </source>
</evidence>
<evidence type="ECO:0000256" key="1">
    <source>
        <dbReference type="ARBA" id="ARBA00022450"/>
    </source>
</evidence>
<gene>
    <name evidence="4" type="ordered locus">bgla_4p1420</name>
</gene>
<evidence type="ECO:0000313" key="4">
    <source>
        <dbReference type="EMBL" id="AEA65926.1"/>
    </source>
</evidence>
<dbReference type="Gene3D" id="1.10.1200.10">
    <property type="entry name" value="ACP-like"/>
    <property type="match status" value="1"/>
</dbReference>
<dbReference type="Proteomes" id="UP000008316">
    <property type="component" value="Plasmid bgla_4p"/>
</dbReference>
<dbReference type="SMART" id="SM00823">
    <property type="entry name" value="PKS_PP"/>
    <property type="match status" value="1"/>
</dbReference>
<organism evidence="4 5">
    <name type="scientific">Burkholderia gladioli (strain BSR3)</name>
    <dbReference type="NCBI Taxonomy" id="999541"/>
    <lineage>
        <taxon>Bacteria</taxon>
        <taxon>Pseudomonadati</taxon>
        <taxon>Pseudomonadota</taxon>
        <taxon>Betaproteobacteria</taxon>
        <taxon>Burkholderiales</taxon>
        <taxon>Burkholderiaceae</taxon>
        <taxon>Burkholderia</taxon>
    </lineage>
</organism>
<protein>
    <submittedName>
        <fullName evidence="4">Polyketide synthase subunit</fullName>
    </submittedName>
</protein>
<dbReference type="RefSeq" id="WP_013700098.1">
    <property type="nucleotide sequence ID" value="NC_015383.1"/>
</dbReference>
<evidence type="ECO:0000256" key="2">
    <source>
        <dbReference type="ARBA" id="ARBA00022553"/>
    </source>
</evidence>
<dbReference type="InterPro" id="IPR020806">
    <property type="entry name" value="PKS_PP-bd"/>
</dbReference>
<dbReference type="SUPFAM" id="SSF47336">
    <property type="entry name" value="ACP-like"/>
    <property type="match status" value="1"/>
</dbReference>
<dbReference type="PROSITE" id="PS50075">
    <property type="entry name" value="CARRIER"/>
    <property type="match status" value="1"/>
</dbReference>
<name>F2LT50_BURGS</name>
<dbReference type="AlphaFoldDB" id="F2LT50"/>
<dbReference type="HOGENOM" id="CLU_157807_2_1_4"/>
<reference evidence="4 5" key="1">
    <citation type="journal article" date="2011" name="J. Bacteriol.">
        <title>Complete genome sequence of Burkholderia gladioli BSR3.</title>
        <authorList>
            <person name="Seo Y.S."/>
            <person name="Lim J."/>
            <person name="Choi B.S."/>
            <person name="Kim H."/>
            <person name="Goo E."/>
            <person name="Lee B."/>
            <person name="Lim J.S."/>
            <person name="Choi I.Y."/>
            <person name="Moon J.S."/>
            <person name="Kim J."/>
            <person name="Hwang I."/>
        </authorList>
    </citation>
    <scope>NUCLEOTIDE SEQUENCE [LARGE SCALE GENOMIC DNA]</scope>
    <source>
        <strain evidence="5">BSR3</strain>
    </source>
</reference>
<feature type="domain" description="Carrier" evidence="3">
    <location>
        <begin position="14"/>
        <end position="91"/>
    </location>
</feature>
<dbReference type="InterPro" id="IPR036736">
    <property type="entry name" value="ACP-like_sf"/>
</dbReference>
<keyword evidence="2" id="KW-0597">Phosphoprotein</keyword>
<keyword evidence="1" id="KW-0596">Phosphopantetheine</keyword>
<dbReference type="Pfam" id="PF00550">
    <property type="entry name" value="PP-binding"/>
    <property type="match status" value="1"/>
</dbReference>
<dbReference type="GO" id="GO:0031177">
    <property type="term" value="F:phosphopantetheine binding"/>
    <property type="evidence" value="ECO:0007669"/>
    <property type="project" value="InterPro"/>
</dbReference>
<dbReference type="EMBL" id="CP002604">
    <property type="protein sequence ID" value="AEA65926.1"/>
    <property type="molecule type" value="Genomic_DNA"/>
</dbReference>
<geneLocation type="plasmid" evidence="4 5">
    <name>bgla_4p</name>
</geneLocation>
<dbReference type="KEGG" id="bgd:bgla_4p1420"/>
<dbReference type="InterPro" id="IPR009081">
    <property type="entry name" value="PP-bd_ACP"/>
</dbReference>
<keyword evidence="4" id="KW-0614">Plasmid</keyword>